<dbReference type="InterPro" id="IPR025113">
    <property type="entry name" value="TRL-like"/>
</dbReference>
<dbReference type="EMBL" id="RQFO01000017">
    <property type="protein sequence ID" value="TGL00765.1"/>
    <property type="molecule type" value="Genomic_DNA"/>
</dbReference>
<evidence type="ECO:0000313" key="3">
    <source>
        <dbReference type="Proteomes" id="UP000297465"/>
    </source>
</evidence>
<keyword evidence="3" id="KW-1185">Reference proteome</keyword>
<proteinExistence type="predicted"/>
<reference evidence="3" key="1">
    <citation type="journal article" date="2019" name="PLoS Negl. Trop. Dis.">
        <title>Revisiting the worldwide diversity of Leptospira species in the environment.</title>
        <authorList>
            <person name="Vincent A.T."/>
            <person name="Schiettekatte O."/>
            <person name="Bourhy P."/>
            <person name="Veyrier F.J."/>
            <person name="Picardeau M."/>
        </authorList>
    </citation>
    <scope>NUCLEOTIDE SEQUENCE [LARGE SCALE GENOMIC DNA]</scope>
    <source>
        <strain evidence="3">201800278</strain>
    </source>
</reference>
<comment type="caution">
    <text evidence="2">The sequence shown here is derived from an EMBL/GenBank/DDBJ whole genome shotgun (WGS) entry which is preliminary data.</text>
</comment>
<organism evidence="2 3">
    <name type="scientific">Leptospira montravelensis</name>
    <dbReference type="NCBI Taxonomy" id="2484961"/>
    <lineage>
        <taxon>Bacteria</taxon>
        <taxon>Pseudomonadati</taxon>
        <taxon>Spirochaetota</taxon>
        <taxon>Spirochaetia</taxon>
        <taxon>Leptospirales</taxon>
        <taxon>Leptospiraceae</taxon>
        <taxon>Leptospira</taxon>
    </lineage>
</organism>
<sequence>MSENHLENYVKKNIIIVILLNLILFSFNCTGASIHSTYAPNSNTNPTREYATPSIFLKGGFIYHKTYVPGPIGLNAEGTSEGRSCSQSVLHLFSSGNSSIEAAKRAGNITKVAYLDYEQFGIFMGIIYHRFCTIVKGS</sequence>
<evidence type="ECO:0000256" key="1">
    <source>
        <dbReference type="SAM" id="Phobius"/>
    </source>
</evidence>
<dbReference type="Proteomes" id="UP000297465">
    <property type="component" value="Unassembled WGS sequence"/>
</dbReference>
<evidence type="ECO:0000313" key="2">
    <source>
        <dbReference type="EMBL" id="TGL00765.1"/>
    </source>
</evidence>
<keyword evidence="1" id="KW-0472">Membrane</keyword>
<keyword evidence="1" id="KW-1133">Transmembrane helix</keyword>
<feature type="transmembrane region" description="Helical" evidence="1">
    <location>
        <begin position="12"/>
        <end position="34"/>
    </location>
</feature>
<dbReference type="Pfam" id="PF13146">
    <property type="entry name" value="TRL"/>
    <property type="match status" value="1"/>
</dbReference>
<protein>
    <submittedName>
        <fullName evidence="2">TRL-like family protein</fullName>
    </submittedName>
</protein>
<keyword evidence="1" id="KW-0812">Transmembrane</keyword>
<accession>A0ABY2LNK8</accession>
<gene>
    <name evidence="2" type="ORF">EHQ31_16255</name>
</gene>
<name>A0ABY2LNK8_9LEPT</name>